<evidence type="ECO:0000259" key="1">
    <source>
        <dbReference type="PROSITE" id="PS52045"/>
    </source>
</evidence>
<evidence type="ECO:0000313" key="2">
    <source>
        <dbReference type="EnsemblPlants" id="AUR62017246-RA:cds"/>
    </source>
</evidence>
<reference evidence="2" key="1">
    <citation type="journal article" date="2017" name="Nature">
        <title>The genome of Chenopodium quinoa.</title>
        <authorList>
            <person name="Jarvis D.E."/>
            <person name="Ho Y.S."/>
            <person name="Lightfoot D.J."/>
            <person name="Schmoeckel S.M."/>
            <person name="Li B."/>
            <person name="Borm T.J.A."/>
            <person name="Ohyanagi H."/>
            <person name="Mineta K."/>
            <person name="Michell C.T."/>
            <person name="Saber N."/>
            <person name="Kharbatia N.M."/>
            <person name="Rupper R.R."/>
            <person name="Sharp A.R."/>
            <person name="Dally N."/>
            <person name="Boughton B.A."/>
            <person name="Woo Y.H."/>
            <person name="Gao G."/>
            <person name="Schijlen E.G.W.M."/>
            <person name="Guo X."/>
            <person name="Momin A.A."/>
            <person name="Negrao S."/>
            <person name="Al-Babili S."/>
            <person name="Gehring C."/>
            <person name="Roessner U."/>
            <person name="Jung C."/>
            <person name="Murphy K."/>
            <person name="Arold S.T."/>
            <person name="Gojobori T."/>
            <person name="van der Linden C.G."/>
            <person name="van Loo E.N."/>
            <person name="Jellen E.N."/>
            <person name="Maughan P.J."/>
            <person name="Tester M."/>
        </authorList>
    </citation>
    <scope>NUCLEOTIDE SEQUENCE [LARGE SCALE GENOMIC DNA]</scope>
    <source>
        <strain evidence="2">cv. PI 614886</strain>
    </source>
</reference>
<dbReference type="OMA" id="INKFFVY"/>
<keyword evidence="3" id="KW-1185">Reference proteome</keyword>
<dbReference type="Proteomes" id="UP000596660">
    <property type="component" value="Unplaced"/>
</dbReference>
<accession>A0A803LQL7</accession>
<dbReference type="AlphaFoldDB" id="A0A803LQL7"/>
<organism evidence="2 3">
    <name type="scientific">Chenopodium quinoa</name>
    <name type="common">Quinoa</name>
    <dbReference type="NCBI Taxonomy" id="63459"/>
    <lineage>
        <taxon>Eukaryota</taxon>
        <taxon>Viridiplantae</taxon>
        <taxon>Streptophyta</taxon>
        <taxon>Embryophyta</taxon>
        <taxon>Tracheophyta</taxon>
        <taxon>Spermatophyta</taxon>
        <taxon>Magnoliopsida</taxon>
        <taxon>eudicotyledons</taxon>
        <taxon>Gunneridae</taxon>
        <taxon>Pentapetalae</taxon>
        <taxon>Caryophyllales</taxon>
        <taxon>Chenopodiaceae</taxon>
        <taxon>Chenopodioideae</taxon>
        <taxon>Atripliceae</taxon>
        <taxon>Chenopodium</taxon>
    </lineage>
</organism>
<name>A0A803LQL7_CHEQI</name>
<dbReference type="PANTHER" id="PTHR31589">
    <property type="entry name" value="PROTEIN, PUTATIVE (DUF239)-RELATED-RELATED"/>
    <property type="match status" value="1"/>
</dbReference>
<evidence type="ECO:0000313" key="3">
    <source>
        <dbReference type="Proteomes" id="UP000596660"/>
    </source>
</evidence>
<dbReference type="Pfam" id="PF03080">
    <property type="entry name" value="Neprosin"/>
    <property type="match status" value="1"/>
</dbReference>
<feature type="domain" description="Neprosin PEP catalytic" evidence="1">
    <location>
        <begin position="54"/>
        <end position="293"/>
    </location>
</feature>
<dbReference type="Gramene" id="AUR62017246-RA">
    <property type="protein sequence ID" value="AUR62017246-RA:cds"/>
    <property type="gene ID" value="AUR62017246"/>
</dbReference>
<dbReference type="PROSITE" id="PS52045">
    <property type="entry name" value="NEPROSIN_PEP_CD"/>
    <property type="match status" value="1"/>
</dbReference>
<protein>
    <recommendedName>
        <fullName evidence="1">Neprosin PEP catalytic domain-containing protein</fullName>
    </recommendedName>
</protein>
<proteinExistence type="predicted"/>
<dbReference type="InterPro" id="IPR004314">
    <property type="entry name" value="Neprosin"/>
</dbReference>
<reference evidence="2" key="2">
    <citation type="submission" date="2021-03" db="UniProtKB">
        <authorList>
            <consortium name="EnsemblPlants"/>
        </authorList>
    </citation>
    <scope>IDENTIFICATION</scope>
</reference>
<sequence length="293" mass="32110">MMNERPTDVFLLKDGGCPPGTVPIRRVNENDDLSQTNVLPHQSVEGVNPNRGTEYISGTVYALGQTKSNPSKSYYGVGGVFSVYNPRALPSQYSSAEIILRGGSDTIIAGWTVNPSKYKDNRTRFFIYAVAGDLRCFSSECGFVIVRSDIPIDFALHPISKKGEKVYINKFFVYQEKPSGDWWLEVGATHPVALGFWPQRIFQGLNAPATYAACGGEISSIATLPPPEMGAGSYPEFAPALLVNSYCKDFVVVDETYTVVDVADSETYGNNGNYGVYDTHMRNKQHVVTFGGP</sequence>
<dbReference type="PANTHER" id="PTHR31589:SF235">
    <property type="entry name" value="PROTEIN, PUTATIVE (DUF239)-RELATED"/>
    <property type="match status" value="1"/>
</dbReference>
<dbReference type="InterPro" id="IPR053168">
    <property type="entry name" value="Glutamic_endopeptidase"/>
</dbReference>
<dbReference type="EnsemblPlants" id="AUR62017246-RA">
    <property type="protein sequence ID" value="AUR62017246-RA:cds"/>
    <property type="gene ID" value="AUR62017246"/>
</dbReference>